<dbReference type="InterPro" id="IPR055290">
    <property type="entry name" value="At3g26010-like"/>
</dbReference>
<dbReference type="Gramene" id="PGSC0003DMT400057385">
    <property type="protein sequence ID" value="PGSC0003DMT400057385"/>
    <property type="gene ID" value="PGSC0003DMG400022280"/>
</dbReference>
<dbReference type="OrthoDB" id="605328at2759"/>
<dbReference type="InterPro" id="IPR036047">
    <property type="entry name" value="F-box-like_dom_sf"/>
</dbReference>
<dbReference type="InterPro" id="IPR056592">
    <property type="entry name" value="Beta-prop_At3g26010-like"/>
</dbReference>
<dbReference type="InParanoid" id="M1C0Y0"/>
<feature type="domain" description="F-box" evidence="1">
    <location>
        <begin position="5"/>
        <end position="38"/>
    </location>
</feature>
<organism evidence="3 4">
    <name type="scientific">Solanum tuberosum</name>
    <name type="common">Potato</name>
    <dbReference type="NCBI Taxonomy" id="4113"/>
    <lineage>
        <taxon>Eukaryota</taxon>
        <taxon>Viridiplantae</taxon>
        <taxon>Streptophyta</taxon>
        <taxon>Embryophyta</taxon>
        <taxon>Tracheophyta</taxon>
        <taxon>Spermatophyta</taxon>
        <taxon>Magnoliopsida</taxon>
        <taxon>eudicotyledons</taxon>
        <taxon>Gunneridae</taxon>
        <taxon>Pentapetalae</taxon>
        <taxon>asterids</taxon>
        <taxon>lamiids</taxon>
        <taxon>Solanales</taxon>
        <taxon>Solanaceae</taxon>
        <taxon>Solanoideae</taxon>
        <taxon>Solaneae</taxon>
        <taxon>Solanum</taxon>
    </lineage>
</organism>
<dbReference type="GeneID" id="107060328"/>
<dbReference type="KEGG" id="sot:107060328"/>
<protein>
    <submittedName>
        <fullName evidence="3">Uncharacterized protein</fullName>
    </submittedName>
</protein>
<evidence type="ECO:0000313" key="4">
    <source>
        <dbReference type="Proteomes" id="UP000011115"/>
    </source>
</evidence>
<feature type="domain" description="F-box protein At3g26010-like beta-propeller" evidence="2">
    <location>
        <begin position="88"/>
        <end position="291"/>
    </location>
</feature>
<dbReference type="PANTHER" id="PTHR35546:SF71">
    <property type="entry name" value="F-BOX DOMAIN-CONTAINING PROTEIN"/>
    <property type="match status" value="1"/>
</dbReference>
<dbReference type="FunCoup" id="M1C0Y0">
    <property type="interactions" value="197"/>
</dbReference>
<dbReference type="InterPro" id="IPR001810">
    <property type="entry name" value="F-box_dom"/>
</dbReference>
<evidence type="ECO:0000259" key="2">
    <source>
        <dbReference type="Pfam" id="PF24750"/>
    </source>
</evidence>
<reference evidence="4" key="1">
    <citation type="journal article" date="2011" name="Nature">
        <title>Genome sequence and analysis of the tuber crop potato.</title>
        <authorList>
            <consortium name="The Potato Genome Sequencing Consortium"/>
        </authorList>
    </citation>
    <scope>NUCLEOTIDE SEQUENCE [LARGE SCALE GENOMIC DNA]</scope>
    <source>
        <strain evidence="4">cv. DM1-3 516 R44</strain>
    </source>
</reference>
<dbReference type="Pfam" id="PF24750">
    <property type="entry name" value="b-prop_At3g26010-like"/>
    <property type="match status" value="1"/>
</dbReference>
<evidence type="ECO:0000313" key="3">
    <source>
        <dbReference type="EnsemblPlants" id="PGSC0003DMT400057385"/>
    </source>
</evidence>
<proteinExistence type="predicted"/>
<dbReference type="EnsemblPlants" id="PGSC0003DMT400057385">
    <property type="protein sequence ID" value="PGSC0003DMT400057385"/>
    <property type="gene ID" value="PGSC0003DMG400022280"/>
</dbReference>
<gene>
    <name evidence="3" type="primary">LOC107060328</name>
</gene>
<dbReference type="PaxDb" id="4113-PGSC0003DMT400057385"/>
<accession>M1C0Y0</accession>
<dbReference type="RefSeq" id="XP_015163586.1">
    <property type="nucleotide sequence ID" value="XM_015308100.1"/>
</dbReference>
<dbReference type="PANTHER" id="PTHR35546">
    <property type="entry name" value="F-BOX PROTEIN INTERACTION DOMAIN PROTEIN-RELATED"/>
    <property type="match status" value="1"/>
</dbReference>
<dbReference type="OMA" id="VISMHPE"/>
<dbReference type="AlphaFoldDB" id="M1C0Y0"/>
<dbReference type="HOGENOM" id="CLU_869891_0_0_1"/>
<name>M1C0Y0_SOLTU</name>
<sequence length="383" mass="43706">MEQSEDTIIDILHRLPSKSLARFKCVSRSWGQHVSDSRSQRQLCTHTIGLFYQPIGTQSPIRFFFTSSEKKNMVKENFDKSVNFLLDHSLYIIASSMGFLLCCKQEIYQQHYYVYNPATRQSIALPQASTCAKHVAIGFNCKLDDPINSDIVSFTIVRYEIPAESMVTIESFRSNVWVKINFAIEIEIPRIDFHTSVHHPSNWLKSGGSIDGVFYWLDFGPRINVYDCVNTCFWCIDVPDGLDYQHKRSLGVSRGVLCYGGTSRGLMNFGDMSVWHLKSGVRDKTAIWEQYTTLSICIHVYSCLSNSGLLKSGRIQSNRDMTFHPAEPLILIVLNNKKGGAEVLMSYDMDKSCSKVVCDFGNGNSKTYTNLVPYEWHEWPLFL</sequence>
<keyword evidence="4" id="KW-1185">Reference proteome</keyword>
<dbReference type="Proteomes" id="UP000011115">
    <property type="component" value="Unassembled WGS sequence"/>
</dbReference>
<reference evidence="3" key="2">
    <citation type="submission" date="2015-06" db="UniProtKB">
        <authorList>
            <consortium name="EnsemblPlants"/>
        </authorList>
    </citation>
    <scope>IDENTIFICATION</scope>
    <source>
        <strain evidence="3">DM1-3 516 R44</strain>
    </source>
</reference>
<evidence type="ECO:0000259" key="1">
    <source>
        <dbReference type="Pfam" id="PF00646"/>
    </source>
</evidence>
<dbReference type="Pfam" id="PF00646">
    <property type="entry name" value="F-box"/>
    <property type="match status" value="1"/>
</dbReference>
<dbReference type="SUPFAM" id="SSF81383">
    <property type="entry name" value="F-box domain"/>
    <property type="match status" value="1"/>
</dbReference>